<accession>A0A7S3H9F7</accession>
<organism evidence="1">
    <name type="scientific">Spumella elongata</name>
    <dbReference type="NCBI Taxonomy" id="89044"/>
    <lineage>
        <taxon>Eukaryota</taxon>
        <taxon>Sar</taxon>
        <taxon>Stramenopiles</taxon>
        <taxon>Ochrophyta</taxon>
        <taxon>Chrysophyceae</taxon>
        <taxon>Chromulinales</taxon>
        <taxon>Chromulinaceae</taxon>
        <taxon>Spumella</taxon>
    </lineage>
</organism>
<gene>
    <name evidence="1" type="ORF">SELO1098_LOCUS17675</name>
</gene>
<evidence type="ECO:0000313" key="1">
    <source>
        <dbReference type="EMBL" id="CAE0288832.1"/>
    </source>
</evidence>
<proteinExistence type="predicted"/>
<dbReference type="EMBL" id="HBIC01034698">
    <property type="protein sequence ID" value="CAE0288832.1"/>
    <property type="molecule type" value="Transcribed_RNA"/>
</dbReference>
<dbReference type="AlphaFoldDB" id="A0A7S3H9F7"/>
<name>A0A7S3H9F7_9STRA</name>
<sequence length="109" mass="12436">MFLIDTKARKATQLCPFVKSGLMHKAFQPYLRPDGLGIDYNQLTNYDTRTVLENHLLSQHPYWEKQIKKYIEVKDRGSLRYAIGMAERIGLAAKKPALIEEAKRVAASG</sequence>
<reference evidence="1" key="1">
    <citation type="submission" date="2021-01" db="EMBL/GenBank/DDBJ databases">
        <authorList>
            <person name="Corre E."/>
            <person name="Pelletier E."/>
            <person name="Niang G."/>
            <person name="Scheremetjew M."/>
            <person name="Finn R."/>
            <person name="Kale V."/>
            <person name="Holt S."/>
            <person name="Cochrane G."/>
            <person name="Meng A."/>
            <person name="Brown T."/>
            <person name="Cohen L."/>
        </authorList>
    </citation>
    <scope>NUCLEOTIDE SEQUENCE</scope>
    <source>
        <strain evidence="1">CCAP 955/1</strain>
    </source>
</reference>
<protein>
    <submittedName>
        <fullName evidence="1">Uncharacterized protein</fullName>
    </submittedName>
</protein>